<evidence type="ECO:0000256" key="1">
    <source>
        <dbReference type="SAM" id="MobiDB-lite"/>
    </source>
</evidence>
<evidence type="ECO:0000313" key="2">
    <source>
        <dbReference type="EMBL" id="KAG9250974.1"/>
    </source>
</evidence>
<dbReference type="Proteomes" id="UP000887229">
    <property type="component" value="Unassembled WGS sequence"/>
</dbReference>
<name>A0A9P7ZF72_9HYPO</name>
<proteinExistence type="predicted"/>
<dbReference type="EMBL" id="MU251271">
    <property type="protein sequence ID" value="KAG9250974.1"/>
    <property type="molecule type" value="Genomic_DNA"/>
</dbReference>
<dbReference type="GeneID" id="70297992"/>
<protein>
    <submittedName>
        <fullName evidence="2">Uncharacterized protein</fullName>
    </submittedName>
</protein>
<dbReference type="RefSeq" id="XP_046114898.1">
    <property type="nucleotide sequence ID" value="XM_046267089.1"/>
</dbReference>
<accession>A0A9P7ZF72</accession>
<gene>
    <name evidence="2" type="ORF">F5Z01DRAFT_753116</name>
</gene>
<reference evidence="2" key="1">
    <citation type="journal article" date="2021" name="IMA Fungus">
        <title>Genomic characterization of three marine fungi, including Emericellopsis atlantica sp. nov. with signatures of a generalist lifestyle and marine biomass degradation.</title>
        <authorList>
            <person name="Hagestad O.C."/>
            <person name="Hou L."/>
            <person name="Andersen J.H."/>
            <person name="Hansen E.H."/>
            <person name="Altermark B."/>
            <person name="Li C."/>
            <person name="Kuhnert E."/>
            <person name="Cox R.J."/>
            <person name="Crous P.W."/>
            <person name="Spatafora J.W."/>
            <person name="Lail K."/>
            <person name="Amirebrahimi M."/>
            <person name="Lipzen A."/>
            <person name="Pangilinan J."/>
            <person name="Andreopoulos W."/>
            <person name="Hayes R.D."/>
            <person name="Ng V."/>
            <person name="Grigoriev I.V."/>
            <person name="Jackson S.A."/>
            <person name="Sutton T.D.S."/>
            <person name="Dobson A.D.W."/>
            <person name="Rama T."/>
        </authorList>
    </citation>
    <scope>NUCLEOTIDE SEQUENCE</scope>
    <source>
        <strain evidence="2">TS7</strain>
    </source>
</reference>
<dbReference type="OrthoDB" id="4898680at2759"/>
<keyword evidence="3" id="KW-1185">Reference proteome</keyword>
<comment type="caution">
    <text evidence="2">The sequence shown here is derived from an EMBL/GenBank/DDBJ whole genome shotgun (WGS) entry which is preliminary data.</text>
</comment>
<feature type="region of interest" description="Disordered" evidence="1">
    <location>
        <begin position="56"/>
        <end position="84"/>
    </location>
</feature>
<feature type="compositionally biased region" description="Basic and acidic residues" evidence="1">
    <location>
        <begin position="70"/>
        <end position="84"/>
    </location>
</feature>
<sequence length="737" mass="82947">MGPSDNKLSHVLLEPYCILCRNHAQFSRETVTKPENPVAPEPWEKVVMCFFSTEPTTEPTGADGGGEQIFRFKTDTPRGSDTEQEFIHGERPVDFDDEGIRAILQQAKLMLCYGCSDCDLERTANIVHIPCLQAARSKIPRLSVRQLCDMAWLLRPMLAWYNAGQVFPRQNPITRLPRDSDISSTELGSFLRDMRAKLPLDIERLICDKIPHGLFSSLSGCLQTISSLEKNGWLEDGVRARKSLFTLMPFENTPSPKSIGCDVVNILTENYIARITVNESVQSSQQSIQLLNRPMEGVQYAIGMYGMLALRICYTDKAVSAWLGEPPRKWIRFIRGSDLSKLEARSDGHRLLSLVFRSDEKAGEEDGASESEENKSTAFWEHAPTPGIEDKAVLIDFSMRTAAIRGNPGARFLRNITLPVADGKPHSITCFCHFAGTDSIQIDGDTNSRIGDPLSYSSPVTFYLQPDEVVDSVYGLMRGSGFADFPCPTPFALMRTTLGRYLCFSPYFLGPSDEFPSAVLLYGNESTHRATGLFFDALNSYISVPFYDDISPSMGVIQEPRSRDMTSPPETPISLCHSLPHIWKDEVSTVNPSGAIFSKAALAGVQEIVQQKEGDRVRGLRARFQDDTIRVLGAWDPSKSPDAFNTIFSADSDVKLESITFVMGQNQGRYSYMHQVVREIVVNRGCEMDQANVFTWERLDEEVCWYFYYNEDDVCYWEGKEFTPRIEPCKEIRYQIE</sequence>
<organism evidence="2 3">
    <name type="scientific">Emericellopsis atlantica</name>
    <dbReference type="NCBI Taxonomy" id="2614577"/>
    <lineage>
        <taxon>Eukaryota</taxon>
        <taxon>Fungi</taxon>
        <taxon>Dikarya</taxon>
        <taxon>Ascomycota</taxon>
        <taxon>Pezizomycotina</taxon>
        <taxon>Sordariomycetes</taxon>
        <taxon>Hypocreomycetidae</taxon>
        <taxon>Hypocreales</taxon>
        <taxon>Bionectriaceae</taxon>
        <taxon>Emericellopsis</taxon>
    </lineage>
</organism>
<evidence type="ECO:0000313" key="3">
    <source>
        <dbReference type="Proteomes" id="UP000887229"/>
    </source>
</evidence>
<dbReference type="AlphaFoldDB" id="A0A9P7ZF72"/>